<gene>
    <name evidence="2" type="ORF">RDB_LOCUS84598</name>
</gene>
<name>A0A8H3HPE3_9AGAM</name>
<proteinExistence type="predicted"/>
<evidence type="ECO:0000313" key="2">
    <source>
        <dbReference type="EMBL" id="CAE7147187.1"/>
    </source>
</evidence>
<feature type="compositionally biased region" description="Polar residues" evidence="1">
    <location>
        <begin position="143"/>
        <end position="160"/>
    </location>
</feature>
<dbReference type="EMBL" id="CAJNJQ010001726">
    <property type="protein sequence ID" value="CAE7147187.1"/>
    <property type="molecule type" value="Genomic_DNA"/>
</dbReference>
<dbReference type="AlphaFoldDB" id="A0A8H3HPE3"/>
<organism evidence="2 3">
    <name type="scientific">Rhizoctonia solani</name>
    <dbReference type="NCBI Taxonomy" id="456999"/>
    <lineage>
        <taxon>Eukaryota</taxon>
        <taxon>Fungi</taxon>
        <taxon>Dikarya</taxon>
        <taxon>Basidiomycota</taxon>
        <taxon>Agaricomycotina</taxon>
        <taxon>Agaricomycetes</taxon>
        <taxon>Cantharellales</taxon>
        <taxon>Ceratobasidiaceae</taxon>
        <taxon>Rhizoctonia</taxon>
    </lineage>
</organism>
<feature type="compositionally biased region" description="Basic and acidic residues" evidence="1">
    <location>
        <begin position="129"/>
        <end position="142"/>
    </location>
</feature>
<accession>A0A8H3HPE3</accession>
<comment type="caution">
    <text evidence="2">The sequence shown here is derived from an EMBL/GenBank/DDBJ whole genome shotgun (WGS) entry which is preliminary data.</text>
</comment>
<evidence type="ECO:0000313" key="3">
    <source>
        <dbReference type="Proteomes" id="UP000663827"/>
    </source>
</evidence>
<evidence type="ECO:0000256" key="1">
    <source>
        <dbReference type="SAM" id="MobiDB-lite"/>
    </source>
</evidence>
<dbReference type="Proteomes" id="UP000663827">
    <property type="component" value="Unassembled WGS sequence"/>
</dbReference>
<feature type="region of interest" description="Disordered" evidence="1">
    <location>
        <begin position="1"/>
        <end position="22"/>
    </location>
</feature>
<sequence>MVGTPERIVVPTSPTTDPPDDPLGRDLLWLPPVLSFSLRLTTRQQDLGMIGAIGNSFGLREFYPPGWPFPKIAHNGVSTACNRDRTDVARSHSSLSNKSTPVLAGSSIPAIAITIPQHDNVSSAGASQKGERVAPRLSEIKDANTQASSAPKNLSSRTSG</sequence>
<protein>
    <submittedName>
        <fullName evidence="2">Uncharacterized protein</fullName>
    </submittedName>
</protein>
<reference evidence="2" key="1">
    <citation type="submission" date="2021-01" db="EMBL/GenBank/DDBJ databases">
        <authorList>
            <person name="Kaushik A."/>
        </authorList>
    </citation>
    <scope>NUCLEOTIDE SEQUENCE</scope>
    <source>
        <strain evidence="2">AG5</strain>
    </source>
</reference>
<feature type="region of interest" description="Disordered" evidence="1">
    <location>
        <begin position="118"/>
        <end position="160"/>
    </location>
</feature>